<reference evidence="1" key="2">
    <citation type="journal article" date="2015" name="Data Brief">
        <title>Shoot transcriptome of the giant reed, Arundo donax.</title>
        <authorList>
            <person name="Barrero R.A."/>
            <person name="Guerrero F.D."/>
            <person name="Moolhuijzen P."/>
            <person name="Goolsby J.A."/>
            <person name="Tidwell J."/>
            <person name="Bellgard S.E."/>
            <person name="Bellgard M.I."/>
        </authorList>
    </citation>
    <scope>NUCLEOTIDE SEQUENCE</scope>
    <source>
        <tissue evidence="1">Shoot tissue taken approximately 20 cm above the soil surface</tissue>
    </source>
</reference>
<proteinExistence type="predicted"/>
<dbReference type="EMBL" id="GBRH01179398">
    <property type="protein sequence ID" value="JAE18498.1"/>
    <property type="molecule type" value="Transcribed_RNA"/>
</dbReference>
<reference evidence="1" key="1">
    <citation type="submission" date="2014-09" db="EMBL/GenBank/DDBJ databases">
        <authorList>
            <person name="Magalhaes I.L.F."/>
            <person name="Oliveira U."/>
            <person name="Santos F.R."/>
            <person name="Vidigal T.H.D.A."/>
            <person name="Brescovit A.D."/>
            <person name="Santos A.J."/>
        </authorList>
    </citation>
    <scope>NUCLEOTIDE SEQUENCE</scope>
    <source>
        <tissue evidence="1">Shoot tissue taken approximately 20 cm above the soil surface</tissue>
    </source>
</reference>
<dbReference type="AlphaFoldDB" id="A0A0A9GCW3"/>
<organism evidence="1">
    <name type="scientific">Arundo donax</name>
    <name type="common">Giant reed</name>
    <name type="synonym">Donax arundinaceus</name>
    <dbReference type="NCBI Taxonomy" id="35708"/>
    <lineage>
        <taxon>Eukaryota</taxon>
        <taxon>Viridiplantae</taxon>
        <taxon>Streptophyta</taxon>
        <taxon>Embryophyta</taxon>
        <taxon>Tracheophyta</taxon>
        <taxon>Spermatophyta</taxon>
        <taxon>Magnoliopsida</taxon>
        <taxon>Liliopsida</taxon>
        <taxon>Poales</taxon>
        <taxon>Poaceae</taxon>
        <taxon>PACMAD clade</taxon>
        <taxon>Arundinoideae</taxon>
        <taxon>Arundineae</taxon>
        <taxon>Arundo</taxon>
    </lineage>
</organism>
<accession>A0A0A9GCW3</accession>
<sequence length="132" mass="14627">MNSRSKHFLETQVAIPTHNSRVVHATKASNICFIQENTPAPKLSYSIFLLEFPLQQLSQTYQSSSLLESPTSMYRKSWTAAPMQLEPSFHSSTGTALCLSADACTVSAPCPPSLWKQLLALTCLLFLHGRQI</sequence>
<protein>
    <submittedName>
        <fullName evidence="1">Uncharacterized protein</fullName>
    </submittedName>
</protein>
<evidence type="ECO:0000313" key="1">
    <source>
        <dbReference type="EMBL" id="JAE18498.1"/>
    </source>
</evidence>
<name>A0A0A9GCW3_ARUDO</name>